<evidence type="ECO:0000256" key="2">
    <source>
        <dbReference type="ARBA" id="ARBA00022729"/>
    </source>
</evidence>
<reference evidence="9" key="2">
    <citation type="submission" date="2025-08" db="UniProtKB">
        <authorList>
            <consortium name="Ensembl"/>
        </authorList>
    </citation>
    <scope>IDENTIFICATION</scope>
</reference>
<dbReference type="GO" id="GO:0016020">
    <property type="term" value="C:membrane"/>
    <property type="evidence" value="ECO:0007669"/>
    <property type="project" value="UniProtKB-SubCell"/>
</dbReference>
<dbReference type="Proteomes" id="UP000265040">
    <property type="component" value="Chromosome 18"/>
</dbReference>
<name>A0AAQ6IGK8_ANATE</name>
<reference evidence="9" key="3">
    <citation type="submission" date="2025-09" db="UniProtKB">
        <authorList>
            <consortium name="Ensembl"/>
        </authorList>
    </citation>
    <scope>IDENTIFICATION</scope>
</reference>
<keyword evidence="10" id="KW-1185">Reference proteome</keyword>
<accession>A0AAQ6IGK8</accession>
<evidence type="ECO:0000259" key="8">
    <source>
        <dbReference type="PROSITE" id="PS50835"/>
    </source>
</evidence>
<evidence type="ECO:0000256" key="5">
    <source>
        <dbReference type="SAM" id="MobiDB-lite"/>
    </source>
</evidence>
<dbReference type="Ensembl" id="ENSATET00000082023.1">
    <property type="protein sequence ID" value="ENSATEP00000072693.1"/>
    <property type="gene ID" value="ENSATEG00000026715.2"/>
</dbReference>
<dbReference type="AlphaFoldDB" id="A0AAQ6IGK8"/>
<dbReference type="RefSeq" id="XP_026208897.1">
    <property type="nucleotide sequence ID" value="XM_026353112.1"/>
</dbReference>
<evidence type="ECO:0000256" key="6">
    <source>
        <dbReference type="SAM" id="Phobius"/>
    </source>
</evidence>
<dbReference type="InterPro" id="IPR013783">
    <property type="entry name" value="Ig-like_fold"/>
</dbReference>
<evidence type="ECO:0000256" key="3">
    <source>
        <dbReference type="ARBA" id="ARBA00023136"/>
    </source>
</evidence>
<feature type="region of interest" description="Disordered" evidence="5">
    <location>
        <begin position="294"/>
        <end position="325"/>
    </location>
</feature>
<dbReference type="InterPro" id="IPR015631">
    <property type="entry name" value="CD2/SLAM_rcpt"/>
</dbReference>
<feature type="chain" id="PRO_5043501714" description="Ig-like domain-containing protein" evidence="7">
    <location>
        <begin position="31"/>
        <end position="325"/>
    </location>
</feature>
<feature type="domain" description="Ig-like" evidence="8">
    <location>
        <begin position="134"/>
        <end position="205"/>
    </location>
</feature>
<feature type="compositionally biased region" description="Polar residues" evidence="5">
    <location>
        <begin position="304"/>
        <end position="315"/>
    </location>
</feature>
<evidence type="ECO:0000256" key="1">
    <source>
        <dbReference type="ARBA" id="ARBA00004370"/>
    </source>
</evidence>
<evidence type="ECO:0000256" key="4">
    <source>
        <dbReference type="ARBA" id="ARBA00023180"/>
    </source>
</evidence>
<dbReference type="Gene3D" id="2.60.40.10">
    <property type="entry name" value="Immunoglobulins"/>
    <property type="match status" value="2"/>
</dbReference>
<feature type="signal peptide" evidence="7">
    <location>
        <begin position="1"/>
        <end position="30"/>
    </location>
</feature>
<evidence type="ECO:0000313" key="10">
    <source>
        <dbReference type="Proteomes" id="UP000265040"/>
    </source>
</evidence>
<evidence type="ECO:0000313" key="9">
    <source>
        <dbReference type="Ensembl" id="ENSATEP00000072693.1"/>
    </source>
</evidence>
<dbReference type="GeneTree" id="ENSGT01000000214670"/>
<keyword evidence="3 6" id="KW-0472">Membrane</keyword>
<keyword evidence="4" id="KW-0325">Glycoprotein</keyword>
<dbReference type="PANTHER" id="PTHR12080:SF48">
    <property type="entry name" value="IMMUNOGLOBULIN SUBTYPE DOMAIN-CONTAINING PROTEIN"/>
    <property type="match status" value="1"/>
</dbReference>
<dbReference type="GeneID" id="113157551"/>
<organism evidence="9 10">
    <name type="scientific">Anabas testudineus</name>
    <name type="common">Climbing perch</name>
    <name type="synonym">Anthias testudineus</name>
    <dbReference type="NCBI Taxonomy" id="64144"/>
    <lineage>
        <taxon>Eukaryota</taxon>
        <taxon>Metazoa</taxon>
        <taxon>Chordata</taxon>
        <taxon>Craniata</taxon>
        <taxon>Vertebrata</taxon>
        <taxon>Euteleostomi</taxon>
        <taxon>Actinopterygii</taxon>
        <taxon>Neopterygii</taxon>
        <taxon>Teleostei</taxon>
        <taxon>Neoteleostei</taxon>
        <taxon>Acanthomorphata</taxon>
        <taxon>Anabantaria</taxon>
        <taxon>Anabantiformes</taxon>
        <taxon>Anabantoidei</taxon>
        <taxon>Anabantidae</taxon>
        <taxon>Anabas</taxon>
    </lineage>
</organism>
<reference evidence="9 10" key="1">
    <citation type="submission" date="2021-04" db="EMBL/GenBank/DDBJ databases">
        <authorList>
            <consortium name="Wellcome Sanger Institute Data Sharing"/>
        </authorList>
    </citation>
    <scope>NUCLEOTIDE SEQUENCE [LARGE SCALE GENOMIC DNA]</scope>
</reference>
<dbReference type="InterPro" id="IPR007110">
    <property type="entry name" value="Ig-like_dom"/>
</dbReference>
<sequence length="325" mass="36027">MVSGRRRSLSCFFTLSAVLLVGVCLLDVEASTCPSSSSIIHKKVGDTVKLSSCLPTEGVTLARWKHRNTIVADKNRGVTKDRFYLNPTDFSLTVKRLTLQDSGNFSFISELNEHKQRPTVVITLQVHEPITKEPDVTVNSTWDDSNKSCTVLLECSSTSDNVTYSWSVKNQTQSGSRLKVNIRPEDGETTVTCTISDHVSEKSASKPVKCRNNSESVPPPESSSLLVPLIVGLVVFVMTALLLSLLYYKKSNHTCCNRLKTSNTPTVNQDETEQPVYSSLLHSDGCVYETIRGPEDAEKDEQSAVYSNVTTSSIPLNKHDRHRRK</sequence>
<evidence type="ECO:0000256" key="7">
    <source>
        <dbReference type="SAM" id="SignalP"/>
    </source>
</evidence>
<dbReference type="SUPFAM" id="SSF48726">
    <property type="entry name" value="Immunoglobulin"/>
    <property type="match status" value="1"/>
</dbReference>
<protein>
    <recommendedName>
        <fullName evidence="8">Ig-like domain-containing protein</fullName>
    </recommendedName>
</protein>
<proteinExistence type="predicted"/>
<dbReference type="PROSITE" id="PS50835">
    <property type="entry name" value="IG_LIKE"/>
    <property type="match status" value="1"/>
</dbReference>
<keyword evidence="6" id="KW-1133">Transmembrane helix</keyword>
<keyword evidence="2 7" id="KW-0732">Signal</keyword>
<dbReference type="InterPro" id="IPR036179">
    <property type="entry name" value="Ig-like_dom_sf"/>
</dbReference>
<feature type="transmembrane region" description="Helical" evidence="6">
    <location>
        <begin position="225"/>
        <end position="248"/>
    </location>
</feature>
<keyword evidence="6" id="KW-0812">Transmembrane</keyword>
<dbReference type="PANTHER" id="PTHR12080">
    <property type="entry name" value="SIGNALING LYMPHOCYTIC ACTIVATION MOLECULE"/>
    <property type="match status" value="1"/>
</dbReference>
<comment type="subcellular location">
    <subcellularLocation>
        <location evidence="1">Membrane</location>
    </subcellularLocation>
</comment>